<proteinExistence type="predicted"/>
<gene>
    <name evidence="1" type="ORF">GCM10023209_24270</name>
</gene>
<reference evidence="2" key="1">
    <citation type="journal article" date="2019" name="Int. J. Syst. Evol. Microbiol.">
        <title>The Global Catalogue of Microorganisms (GCM) 10K type strain sequencing project: providing services to taxonomists for standard genome sequencing and annotation.</title>
        <authorList>
            <consortium name="The Broad Institute Genomics Platform"/>
            <consortium name="The Broad Institute Genome Sequencing Center for Infectious Disease"/>
            <person name="Wu L."/>
            <person name="Ma J."/>
        </authorList>
    </citation>
    <scope>NUCLEOTIDE SEQUENCE [LARGE SCALE GENOMIC DNA]</scope>
    <source>
        <strain evidence="2">JCM 18015</strain>
    </source>
</reference>
<evidence type="ECO:0000313" key="2">
    <source>
        <dbReference type="Proteomes" id="UP001499910"/>
    </source>
</evidence>
<dbReference type="EMBL" id="BAABHW010000003">
    <property type="protein sequence ID" value="GAA5075848.1"/>
    <property type="molecule type" value="Genomic_DNA"/>
</dbReference>
<name>A0ABP9LFE7_9RHOB</name>
<organism evidence="1 2">
    <name type="scientific">[Roseibacterium] beibuensis</name>
    <dbReference type="NCBI Taxonomy" id="1193142"/>
    <lineage>
        <taxon>Bacteria</taxon>
        <taxon>Pseudomonadati</taxon>
        <taxon>Pseudomonadota</taxon>
        <taxon>Alphaproteobacteria</taxon>
        <taxon>Rhodobacterales</taxon>
        <taxon>Roseobacteraceae</taxon>
        <taxon>Roseicyclus</taxon>
    </lineage>
</organism>
<sequence>MPFRLRHAARTVQRCDRGGVFKLNRLIILWDSQWSAHPDKDIGHDASPSVTRLERRAEIPVDQRGTIPVAEAIRRANDG</sequence>
<comment type="caution">
    <text evidence="1">The sequence shown here is derived from an EMBL/GenBank/DDBJ whole genome shotgun (WGS) entry which is preliminary data.</text>
</comment>
<dbReference type="Proteomes" id="UP001499910">
    <property type="component" value="Unassembled WGS sequence"/>
</dbReference>
<accession>A0ABP9LFE7</accession>
<evidence type="ECO:0000313" key="1">
    <source>
        <dbReference type="EMBL" id="GAA5075848.1"/>
    </source>
</evidence>
<protein>
    <submittedName>
        <fullName evidence="1">Uncharacterized protein</fullName>
    </submittedName>
</protein>
<keyword evidence="2" id="KW-1185">Reference proteome</keyword>